<dbReference type="SUPFAM" id="SSF102705">
    <property type="entry name" value="NIF3 (NGG1p interacting factor 3)-like"/>
    <property type="match status" value="1"/>
</dbReference>
<comment type="caution">
    <text evidence="6">The sequence shown here is derived from an EMBL/GenBank/DDBJ whole genome shotgun (WGS) entry which is preliminary data.</text>
</comment>
<evidence type="ECO:0000313" key="6">
    <source>
        <dbReference type="EMBL" id="PIE62979.1"/>
    </source>
</evidence>
<evidence type="ECO:0000313" key="7">
    <source>
        <dbReference type="Proteomes" id="UP000231203"/>
    </source>
</evidence>
<dbReference type="PANTHER" id="PTHR13799:SF14">
    <property type="entry name" value="GTP CYCLOHYDROLASE 1 TYPE 2 HOMOLOG"/>
    <property type="match status" value="1"/>
</dbReference>
<evidence type="ECO:0000256" key="1">
    <source>
        <dbReference type="ARBA" id="ARBA00006964"/>
    </source>
</evidence>
<comment type="subunit">
    <text evidence="2">Homohexamer.</text>
</comment>
<proteinExistence type="inferred from homology"/>
<reference evidence="6 7" key="1">
    <citation type="submission" date="2017-10" db="EMBL/GenBank/DDBJ databases">
        <title>Novel microbial diversity and functional potential in the marine mammal oral microbiome.</title>
        <authorList>
            <person name="Dudek N.K."/>
            <person name="Sun C.L."/>
            <person name="Burstein D."/>
            <person name="Kantor R.S."/>
            <person name="Aliaga Goltsman D.S."/>
            <person name="Bik E.M."/>
            <person name="Thomas B.C."/>
            <person name="Banfield J.F."/>
            <person name="Relman D.A."/>
        </authorList>
    </citation>
    <scope>NUCLEOTIDE SEQUENCE [LARGE SCALE GENOMIC DNA]</scope>
    <source>
        <strain evidence="6">DOLJORAL78_47_202</strain>
    </source>
</reference>
<accession>A0A2G6MTP0</accession>
<evidence type="ECO:0000256" key="2">
    <source>
        <dbReference type="ARBA" id="ARBA00011643"/>
    </source>
</evidence>
<dbReference type="InterPro" id="IPR036069">
    <property type="entry name" value="DUF34/NIF3_sf"/>
</dbReference>
<dbReference type="Proteomes" id="UP000231203">
    <property type="component" value="Unassembled WGS sequence"/>
</dbReference>
<feature type="binding site" evidence="5">
    <location>
        <position position="234"/>
    </location>
    <ligand>
        <name>a divalent metal cation</name>
        <dbReference type="ChEBI" id="CHEBI:60240"/>
        <label>1</label>
    </ligand>
</feature>
<evidence type="ECO:0000256" key="3">
    <source>
        <dbReference type="ARBA" id="ARBA00022112"/>
    </source>
</evidence>
<dbReference type="NCBIfam" id="TIGR00486">
    <property type="entry name" value="YbgI_SA1388"/>
    <property type="match status" value="1"/>
</dbReference>
<dbReference type="GO" id="GO:0005737">
    <property type="term" value="C:cytoplasm"/>
    <property type="evidence" value="ECO:0007669"/>
    <property type="project" value="TreeGrafter"/>
</dbReference>
<dbReference type="InterPro" id="IPR002678">
    <property type="entry name" value="DUF34/NIF3"/>
</dbReference>
<feature type="binding site" evidence="5">
    <location>
        <position position="104"/>
    </location>
    <ligand>
        <name>a divalent metal cation</name>
        <dbReference type="ChEBI" id="CHEBI:60240"/>
        <label>1</label>
    </ligand>
</feature>
<protein>
    <recommendedName>
        <fullName evidence="3">GTP cyclohydrolase 1 type 2 homolog</fullName>
    </recommendedName>
</protein>
<dbReference type="AlphaFoldDB" id="A0A2G6MTP0"/>
<feature type="binding site" evidence="5">
    <location>
        <position position="66"/>
    </location>
    <ligand>
        <name>a divalent metal cation</name>
        <dbReference type="ChEBI" id="CHEBI:60240"/>
        <label>1</label>
    </ligand>
</feature>
<dbReference type="Gene3D" id="3.40.1390.30">
    <property type="entry name" value="NIF3 (NGG1p interacting factor 3)-like"/>
    <property type="match status" value="2"/>
</dbReference>
<sequence>MSTVKHIIDIVDQIAPFSLAESWDNSGLQAGDPSWQVSKILIALDVTDRALGKAEKLGCDMLITHHPLIMSPEKQIDFARMPGSAILISARSRIAIVSAHTNLDKAQDGLNDYLAQKLDIFCTDVFLADATKNEPDDQIQGLGRMGQLGGAMTLEQLAYRIKEKLAIPRVRIIGNPGNMVSTAVLCSGSGGSLTTQFLGSGMDVYITGDLKYHEARDIEAHGKSAVDIGHFSSESIAVELLSKRLGQVFDTGKYEIVIHTYEQEQDPFLTI</sequence>
<dbReference type="Pfam" id="PF01784">
    <property type="entry name" value="DUF34_NIF3"/>
    <property type="match status" value="1"/>
</dbReference>
<dbReference type="FunFam" id="3.40.1390.30:FF:000001">
    <property type="entry name" value="GTP cyclohydrolase 1 type 2"/>
    <property type="match status" value="1"/>
</dbReference>
<feature type="binding site" evidence="5">
    <location>
        <position position="65"/>
    </location>
    <ligand>
        <name>a divalent metal cation</name>
        <dbReference type="ChEBI" id="CHEBI:60240"/>
        <label>1</label>
    </ligand>
</feature>
<organism evidence="6 7">
    <name type="scientific">Desulfobacter postgatei</name>
    <dbReference type="NCBI Taxonomy" id="2293"/>
    <lineage>
        <taxon>Bacteria</taxon>
        <taxon>Pseudomonadati</taxon>
        <taxon>Thermodesulfobacteriota</taxon>
        <taxon>Desulfobacteria</taxon>
        <taxon>Desulfobacterales</taxon>
        <taxon>Desulfobacteraceae</taxon>
        <taxon>Desulfobacter</taxon>
    </lineage>
</organism>
<dbReference type="EMBL" id="PDTI01000024">
    <property type="protein sequence ID" value="PIE62979.1"/>
    <property type="molecule type" value="Genomic_DNA"/>
</dbReference>
<evidence type="ECO:0000256" key="4">
    <source>
        <dbReference type="ARBA" id="ARBA00022723"/>
    </source>
</evidence>
<keyword evidence="4 5" id="KW-0479">Metal-binding</keyword>
<evidence type="ECO:0000256" key="5">
    <source>
        <dbReference type="PIRSR" id="PIRSR602678-1"/>
    </source>
</evidence>
<name>A0A2G6MTP0_9BACT</name>
<comment type="similarity">
    <text evidence="1">Belongs to the GTP cyclohydrolase I type 2/NIF3 family.</text>
</comment>
<dbReference type="GO" id="GO:0046872">
    <property type="term" value="F:metal ion binding"/>
    <property type="evidence" value="ECO:0007669"/>
    <property type="project" value="UniProtKB-KW"/>
</dbReference>
<dbReference type="PANTHER" id="PTHR13799">
    <property type="entry name" value="NGG1 INTERACTING FACTOR 3"/>
    <property type="match status" value="1"/>
</dbReference>
<gene>
    <name evidence="6" type="ORF">CSA25_02725</name>
</gene>
<feature type="binding site" evidence="5">
    <location>
        <position position="230"/>
    </location>
    <ligand>
        <name>a divalent metal cation</name>
        <dbReference type="ChEBI" id="CHEBI:60240"/>
        <label>1</label>
    </ligand>
</feature>